<accession>A6DSN1</accession>
<dbReference type="InterPro" id="IPR012902">
    <property type="entry name" value="N_methyl_site"/>
</dbReference>
<dbReference type="Gene3D" id="3.30.700.10">
    <property type="entry name" value="Glycoprotein, Type 4 Pilin"/>
    <property type="match status" value="1"/>
</dbReference>
<feature type="transmembrane region" description="Helical" evidence="2">
    <location>
        <begin position="6"/>
        <end position="29"/>
    </location>
</feature>
<evidence type="ECO:0000256" key="1">
    <source>
        <dbReference type="ARBA" id="ARBA00022481"/>
    </source>
</evidence>
<name>A6DSN1_9BACT</name>
<dbReference type="InterPro" id="IPR027558">
    <property type="entry name" value="Pre_pil_HX9DG_C"/>
</dbReference>
<dbReference type="SUPFAM" id="SSF54523">
    <property type="entry name" value="Pili subunits"/>
    <property type="match status" value="1"/>
</dbReference>
<dbReference type="EMBL" id="ABCK01000031">
    <property type="protein sequence ID" value="EDM25384.1"/>
    <property type="molecule type" value="Genomic_DNA"/>
</dbReference>
<dbReference type="GO" id="GO:0015627">
    <property type="term" value="C:type II protein secretion system complex"/>
    <property type="evidence" value="ECO:0007669"/>
    <property type="project" value="InterPro"/>
</dbReference>
<evidence type="ECO:0000256" key="2">
    <source>
        <dbReference type="SAM" id="Phobius"/>
    </source>
</evidence>
<keyword evidence="1" id="KW-0488">Methylation</keyword>
<dbReference type="InterPro" id="IPR045584">
    <property type="entry name" value="Pilin-like"/>
</dbReference>
<evidence type="ECO:0000313" key="4">
    <source>
        <dbReference type="Proteomes" id="UP000004947"/>
    </source>
</evidence>
<keyword evidence="2" id="KW-1133">Transmembrane helix</keyword>
<keyword evidence="2" id="KW-0812">Transmembrane</keyword>
<dbReference type="PANTHER" id="PTHR30093">
    <property type="entry name" value="GENERAL SECRETION PATHWAY PROTEIN G"/>
    <property type="match status" value="1"/>
</dbReference>
<keyword evidence="4" id="KW-1185">Reference proteome</keyword>
<evidence type="ECO:0000313" key="3">
    <source>
        <dbReference type="EMBL" id="EDM25384.1"/>
    </source>
</evidence>
<dbReference type="OrthoDB" id="285651at2"/>
<dbReference type="PRINTS" id="PR00813">
    <property type="entry name" value="BCTERIALGSPG"/>
</dbReference>
<dbReference type="eggNOG" id="COG4968">
    <property type="taxonomic scope" value="Bacteria"/>
</dbReference>
<keyword evidence="2" id="KW-0472">Membrane</keyword>
<organism evidence="3 4">
    <name type="scientific">Lentisphaera araneosa HTCC2155</name>
    <dbReference type="NCBI Taxonomy" id="313628"/>
    <lineage>
        <taxon>Bacteria</taxon>
        <taxon>Pseudomonadati</taxon>
        <taxon>Lentisphaerota</taxon>
        <taxon>Lentisphaeria</taxon>
        <taxon>Lentisphaerales</taxon>
        <taxon>Lentisphaeraceae</taxon>
        <taxon>Lentisphaera</taxon>
    </lineage>
</organism>
<dbReference type="NCBIfam" id="TIGR04294">
    <property type="entry name" value="pre_pil_HX9DG"/>
    <property type="match status" value="1"/>
</dbReference>
<comment type="caution">
    <text evidence="3">The sequence shown here is derived from an EMBL/GenBank/DDBJ whole genome shotgun (WGS) entry which is preliminary data.</text>
</comment>
<proteinExistence type="predicted"/>
<dbReference type="RefSeq" id="WP_007280840.1">
    <property type="nucleotide sequence ID" value="NZ_ABCK01000031.1"/>
</dbReference>
<reference evidence="3 4" key="1">
    <citation type="journal article" date="2010" name="J. Bacteriol.">
        <title>Genome sequence of Lentisphaera araneosa HTCC2155T, the type species of the order Lentisphaerales in the phylum Lentisphaerae.</title>
        <authorList>
            <person name="Thrash J.C."/>
            <person name="Cho J.C."/>
            <person name="Vergin K.L."/>
            <person name="Morris R.M."/>
            <person name="Giovannoni S.J."/>
        </authorList>
    </citation>
    <scope>NUCLEOTIDE SEQUENCE [LARGE SCALE GENOMIC DNA]</scope>
    <source>
        <strain evidence="3 4">HTCC2155</strain>
    </source>
</reference>
<dbReference type="InterPro" id="IPR000983">
    <property type="entry name" value="Bac_GSPG_pilin"/>
</dbReference>
<dbReference type="Proteomes" id="UP000004947">
    <property type="component" value="Unassembled WGS sequence"/>
</dbReference>
<sequence>MKKQKFTLIEVLVVIAIIGILASLILPALGKARKKSQMSVCKSNMKQLHVASMMYTDDNNDYFPFDIVDMSWNDHLAGYDGRNVDYSDLNTNTPLSASQYSEGVYACPSDNVERAADVLTLSYSPVQLTIHGGSFINTGQRGITGIHWGSSAPVSAKISEINQTSGTISTFEYMAANNSVGAGGRHPSKYGGGGFSVVLPGTFFGSLDNIPHEESGKSNFLFVDGHVASHTPLATLVISGGGVGSAGDTTGTMWDAHK</sequence>
<dbReference type="GO" id="GO:0015628">
    <property type="term" value="P:protein secretion by the type II secretion system"/>
    <property type="evidence" value="ECO:0007669"/>
    <property type="project" value="InterPro"/>
</dbReference>
<dbReference type="NCBIfam" id="TIGR02532">
    <property type="entry name" value="IV_pilin_GFxxxE"/>
    <property type="match status" value="1"/>
</dbReference>
<gene>
    <name evidence="3" type="ORF">LNTAR_22100</name>
</gene>
<dbReference type="AlphaFoldDB" id="A6DSN1"/>
<dbReference type="STRING" id="313628.LNTAR_22100"/>
<protein>
    <submittedName>
        <fullName evidence="3">Uncharacterized protein</fullName>
    </submittedName>
</protein>